<reference evidence="2 3" key="1">
    <citation type="journal article" date="2012" name="Genome Biol.">
        <title>Genome and low-iron response of an oceanic diatom adapted to chronic iron limitation.</title>
        <authorList>
            <person name="Lommer M."/>
            <person name="Specht M."/>
            <person name="Roy A.S."/>
            <person name="Kraemer L."/>
            <person name="Andreson R."/>
            <person name="Gutowska M.A."/>
            <person name="Wolf J."/>
            <person name="Bergner S.V."/>
            <person name="Schilhabel M.B."/>
            <person name="Klostermeier U.C."/>
            <person name="Beiko R.G."/>
            <person name="Rosenstiel P."/>
            <person name="Hippler M."/>
            <person name="Laroche J."/>
        </authorList>
    </citation>
    <scope>NUCLEOTIDE SEQUENCE [LARGE SCALE GENOMIC DNA]</scope>
    <source>
        <strain evidence="2 3">CCMP1005</strain>
    </source>
</reference>
<evidence type="ECO:0000313" key="2">
    <source>
        <dbReference type="EMBL" id="EJK47639.1"/>
    </source>
</evidence>
<keyword evidence="3" id="KW-1185">Reference proteome</keyword>
<proteinExistence type="predicted"/>
<gene>
    <name evidence="2" type="ORF">THAOC_33626</name>
</gene>
<organism evidence="2 3">
    <name type="scientific">Thalassiosira oceanica</name>
    <name type="common">Marine diatom</name>
    <dbReference type="NCBI Taxonomy" id="159749"/>
    <lineage>
        <taxon>Eukaryota</taxon>
        <taxon>Sar</taxon>
        <taxon>Stramenopiles</taxon>
        <taxon>Ochrophyta</taxon>
        <taxon>Bacillariophyta</taxon>
        <taxon>Coscinodiscophyceae</taxon>
        <taxon>Thalassiosirophycidae</taxon>
        <taxon>Thalassiosirales</taxon>
        <taxon>Thalassiosiraceae</taxon>
        <taxon>Thalassiosira</taxon>
    </lineage>
</organism>
<evidence type="ECO:0000313" key="3">
    <source>
        <dbReference type="Proteomes" id="UP000266841"/>
    </source>
</evidence>
<accession>K0R6S5</accession>
<name>K0R6S5_THAOC</name>
<evidence type="ECO:0000256" key="1">
    <source>
        <dbReference type="SAM" id="MobiDB-lite"/>
    </source>
</evidence>
<dbReference type="AlphaFoldDB" id="K0R6S5"/>
<dbReference type="Proteomes" id="UP000266841">
    <property type="component" value="Unassembled WGS sequence"/>
</dbReference>
<sequence>MGTVADTSTGVDLFFARVLAGGCGRIPLSSICSPASLFVTDNRLNLATAIRAPKITMMGGLTFSGGVEGWIWCISEYPICRGLMDDMKGRSTPAPGGGTAVENTRRIRGCGRSGPS</sequence>
<protein>
    <submittedName>
        <fullName evidence="2">Uncharacterized protein</fullName>
    </submittedName>
</protein>
<comment type="caution">
    <text evidence="2">The sequence shown here is derived from an EMBL/GenBank/DDBJ whole genome shotgun (WGS) entry which is preliminary data.</text>
</comment>
<feature type="region of interest" description="Disordered" evidence="1">
    <location>
        <begin position="91"/>
        <end position="116"/>
    </location>
</feature>
<dbReference type="EMBL" id="AGNL01046766">
    <property type="protein sequence ID" value="EJK47639.1"/>
    <property type="molecule type" value="Genomic_DNA"/>
</dbReference>